<organism evidence="6 7">
    <name type="scientific">Belnapia mucosa</name>
    <dbReference type="NCBI Taxonomy" id="2804532"/>
    <lineage>
        <taxon>Bacteria</taxon>
        <taxon>Pseudomonadati</taxon>
        <taxon>Pseudomonadota</taxon>
        <taxon>Alphaproteobacteria</taxon>
        <taxon>Acetobacterales</taxon>
        <taxon>Roseomonadaceae</taxon>
        <taxon>Belnapia</taxon>
    </lineage>
</organism>
<dbReference type="SUPFAM" id="SSF103473">
    <property type="entry name" value="MFS general substrate transporter"/>
    <property type="match status" value="1"/>
</dbReference>
<dbReference type="PROSITE" id="PS50850">
    <property type="entry name" value="MFS"/>
    <property type="match status" value="1"/>
</dbReference>
<sequence>MLPSSRPTRPQPVALAIGGLIALASAIGIGRFAYTPILPAMAEGLGLSKGEAGLIASANFIGYLLGALLAAAPRLPGSRRAWLLAALGLGAATTAAMGLVTTLPAFLLLRGLGGAASAFVLVLSSSVVLDRLARAGRPGLSALHFAGVGCGIALSALLVPAALEGGDWRRAWLATGAAAAAGLLGTAWLVPAEAPPPPAARAARPAAPVPAGPAAGWAVAYGLFGFGYVVTATFLIAILRASPALRPLEAVVWLLVGLAAAPSVALWGWIAARRGLEASLAAACGIEAVGVAASVLWPGAAGALLAAVLLGGTFMGITALGLAGGRRLAGADPTRLFALLTAAFGVGQIVGPAVAGWLHDWTGDFRLPSLLAAGALLAAAGLALGVRLPRG</sequence>
<comment type="caution">
    <text evidence="6">The sequence shown here is derived from an EMBL/GenBank/DDBJ whole genome shotgun (WGS) entry which is preliminary data.</text>
</comment>
<feature type="transmembrane region" description="Helical" evidence="4">
    <location>
        <begin position="141"/>
        <end position="159"/>
    </location>
</feature>
<feature type="transmembrane region" description="Helical" evidence="4">
    <location>
        <begin position="303"/>
        <end position="324"/>
    </location>
</feature>
<evidence type="ECO:0000256" key="4">
    <source>
        <dbReference type="SAM" id="Phobius"/>
    </source>
</evidence>
<dbReference type="Gene3D" id="1.20.1250.20">
    <property type="entry name" value="MFS general substrate transporter like domains"/>
    <property type="match status" value="2"/>
</dbReference>
<dbReference type="InterPro" id="IPR020846">
    <property type="entry name" value="MFS_dom"/>
</dbReference>
<dbReference type="InterPro" id="IPR010645">
    <property type="entry name" value="MFS_4"/>
</dbReference>
<evidence type="ECO:0000259" key="5">
    <source>
        <dbReference type="PROSITE" id="PS50850"/>
    </source>
</evidence>
<keyword evidence="3 4" id="KW-0472">Membrane</keyword>
<evidence type="ECO:0000256" key="2">
    <source>
        <dbReference type="ARBA" id="ARBA00022989"/>
    </source>
</evidence>
<evidence type="ECO:0000313" key="7">
    <source>
        <dbReference type="Proteomes" id="UP000606490"/>
    </source>
</evidence>
<accession>A0ABS1V188</accession>
<dbReference type="Pfam" id="PF06779">
    <property type="entry name" value="MFS_4"/>
    <property type="match status" value="1"/>
</dbReference>
<dbReference type="Proteomes" id="UP000606490">
    <property type="component" value="Unassembled WGS sequence"/>
</dbReference>
<name>A0ABS1V188_9PROT</name>
<feature type="transmembrane region" description="Helical" evidence="4">
    <location>
        <begin position="336"/>
        <end position="358"/>
    </location>
</feature>
<feature type="transmembrane region" description="Helical" evidence="4">
    <location>
        <begin position="107"/>
        <end position="129"/>
    </location>
</feature>
<protein>
    <submittedName>
        <fullName evidence="6">YbfB/YjiJ family MFS transporter</fullName>
    </submittedName>
</protein>
<dbReference type="PANTHER" id="PTHR23537:SF1">
    <property type="entry name" value="SUGAR TRANSPORTER"/>
    <property type="match status" value="1"/>
</dbReference>
<keyword evidence="2 4" id="KW-1133">Transmembrane helix</keyword>
<feature type="transmembrane region" description="Helical" evidence="4">
    <location>
        <begin position="54"/>
        <end position="72"/>
    </location>
</feature>
<evidence type="ECO:0000256" key="3">
    <source>
        <dbReference type="ARBA" id="ARBA00023136"/>
    </source>
</evidence>
<evidence type="ECO:0000313" key="6">
    <source>
        <dbReference type="EMBL" id="MBL6455474.1"/>
    </source>
</evidence>
<evidence type="ECO:0000256" key="1">
    <source>
        <dbReference type="ARBA" id="ARBA00022692"/>
    </source>
</evidence>
<dbReference type="InterPro" id="IPR036259">
    <property type="entry name" value="MFS_trans_sf"/>
</dbReference>
<feature type="transmembrane region" description="Helical" evidence="4">
    <location>
        <begin position="81"/>
        <end position="101"/>
    </location>
</feature>
<dbReference type="EMBL" id="JAEUXJ010000003">
    <property type="protein sequence ID" value="MBL6455474.1"/>
    <property type="molecule type" value="Genomic_DNA"/>
</dbReference>
<dbReference type="RefSeq" id="WP_202825210.1">
    <property type="nucleotide sequence ID" value="NZ_JAEUXJ010000003.1"/>
</dbReference>
<reference evidence="6 7" key="1">
    <citation type="submission" date="2021-01" db="EMBL/GenBank/DDBJ databases">
        <title>Belnapia mucosa sp. nov. and Belnapia arida sp. nov., isolated from the Tabernas Desert (Almeria, Spain).</title>
        <authorList>
            <person name="Molina-Menor E."/>
            <person name="Vidal-Verdu A."/>
            <person name="Calonge A."/>
            <person name="Satari L."/>
            <person name="Pereto Magraner J."/>
            <person name="Porcar Miralles M."/>
        </authorList>
    </citation>
    <scope>NUCLEOTIDE SEQUENCE [LARGE SCALE GENOMIC DNA]</scope>
    <source>
        <strain evidence="6 7">T6</strain>
    </source>
</reference>
<keyword evidence="1 4" id="KW-0812">Transmembrane</keyword>
<feature type="transmembrane region" description="Helical" evidence="4">
    <location>
        <begin position="250"/>
        <end position="271"/>
    </location>
</feature>
<proteinExistence type="predicted"/>
<feature type="transmembrane region" description="Helical" evidence="4">
    <location>
        <begin position="12"/>
        <end position="34"/>
    </location>
</feature>
<feature type="transmembrane region" description="Helical" evidence="4">
    <location>
        <begin position="211"/>
        <end position="238"/>
    </location>
</feature>
<dbReference type="PANTHER" id="PTHR23537">
    <property type="match status" value="1"/>
</dbReference>
<keyword evidence="7" id="KW-1185">Reference proteome</keyword>
<feature type="transmembrane region" description="Helical" evidence="4">
    <location>
        <begin position="370"/>
        <end position="388"/>
    </location>
</feature>
<gene>
    <name evidence="6" type="ORF">JMJ55_09080</name>
</gene>
<feature type="domain" description="Major facilitator superfamily (MFS) profile" evidence="5">
    <location>
        <begin position="11"/>
        <end position="391"/>
    </location>
</feature>